<keyword evidence="2" id="KW-1185">Reference proteome</keyword>
<dbReference type="EnsemblMetazoa" id="GPPI041784-RA">
    <property type="protein sequence ID" value="GPPI041784-PA"/>
    <property type="gene ID" value="GPPI041784"/>
</dbReference>
<organism evidence="1 2">
    <name type="scientific">Glossina palpalis gambiensis</name>
    <dbReference type="NCBI Taxonomy" id="67801"/>
    <lineage>
        <taxon>Eukaryota</taxon>
        <taxon>Metazoa</taxon>
        <taxon>Ecdysozoa</taxon>
        <taxon>Arthropoda</taxon>
        <taxon>Hexapoda</taxon>
        <taxon>Insecta</taxon>
        <taxon>Pterygota</taxon>
        <taxon>Neoptera</taxon>
        <taxon>Endopterygota</taxon>
        <taxon>Diptera</taxon>
        <taxon>Brachycera</taxon>
        <taxon>Muscomorpha</taxon>
        <taxon>Hippoboscoidea</taxon>
        <taxon>Glossinidae</taxon>
        <taxon>Glossina</taxon>
    </lineage>
</organism>
<dbReference type="VEuPathDB" id="VectorBase:GPPI041784"/>
<accession>A0A1B0BVI1</accession>
<reference evidence="1" key="2">
    <citation type="submission" date="2020-05" db="UniProtKB">
        <authorList>
            <consortium name="EnsemblMetazoa"/>
        </authorList>
    </citation>
    <scope>IDENTIFICATION</scope>
    <source>
        <strain evidence="1">IAEA</strain>
    </source>
</reference>
<reference evidence="2" key="1">
    <citation type="submission" date="2015-01" db="EMBL/GenBank/DDBJ databases">
        <authorList>
            <person name="Aksoy S."/>
            <person name="Warren W."/>
            <person name="Wilson R.K."/>
        </authorList>
    </citation>
    <scope>NUCLEOTIDE SEQUENCE [LARGE SCALE GENOMIC DNA]</scope>
    <source>
        <strain evidence="2">IAEA</strain>
    </source>
</reference>
<proteinExistence type="predicted"/>
<dbReference type="EMBL" id="JXJN01021297">
    <property type="status" value="NOT_ANNOTATED_CDS"/>
    <property type="molecule type" value="Genomic_DNA"/>
</dbReference>
<dbReference type="AlphaFoldDB" id="A0A1B0BVI1"/>
<evidence type="ECO:0000313" key="1">
    <source>
        <dbReference type="EnsemblMetazoa" id="GPPI041784-PA"/>
    </source>
</evidence>
<dbReference type="Proteomes" id="UP000092460">
    <property type="component" value="Unassembled WGS sequence"/>
</dbReference>
<protein>
    <submittedName>
        <fullName evidence="1">Uncharacterized protein</fullName>
    </submittedName>
</protein>
<evidence type="ECO:0000313" key="2">
    <source>
        <dbReference type="Proteomes" id="UP000092460"/>
    </source>
</evidence>
<sequence>MGSCYVLFYMKICKLMPSSLELRGSNLFQYFFALSASNNFLPFKVYTIYNVCLAQPLNERKAHTSYMRHILQHFD</sequence>
<name>A0A1B0BVI1_9MUSC</name>